<feature type="transmembrane region" description="Helical" evidence="2">
    <location>
        <begin position="98"/>
        <end position="115"/>
    </location>
</feature>
<sequence>MAGSGQSPRILKRQGIPRAPSSLRRPAARPDHGRRPLPHLHRAQGTPLSSSVQSPVLNTLRAPVSRRRDDIEGLRAVAAVLIAVYHIWFGTVSGGVDVFLLLTGFLVTGSMVRALERDGRIGVGAFWSRTVRRLFPAGAVVLAAVLAGAFLFMPRSSWTAVIADVQAAALYHANWHLALGSVDYMARDSSSSPVQHFWSLGVQGQFYLLWPLLLTLAALVAARLGGRVRAAAAGTAAAVFALSFGYSLWITATEPTWAYFDTGARLWEPALGGLLALFLPFLRLPRALRPAAGWVGLTALVACGAVIGDSLPYPGAASLWPVLAAALVLAAGAGEAPGRWSAGRLLGLRPLVWLGRHSFPLFLWHWPVLVFYLEVTDRVRPSFTGGLMVLGASLAAALATSWILEGGIDRVLRDRRTPSWSLAAGVLFAVPVLVGSLAWGAGIEHEREVRARLSQDPTAYPGAAVHLSPDLAANLPPLPVYPDTTTVKQDTIAQTSECNVTIPSTELISCEFGDVDSEYTLVLAGSSHARHWFQALRPIAEHHGWRLVIMTKNACQFSAAEQELEGRVYEECTAWNAQVAQEIERTAPDAVFSLGTLSQQGDGSQEHVPDGFVRRWEWLEGLGVDVVAVRDTPRFSFDVADCVDRGGHCAQDRGYTLADSSPLAAAAGAGRLPGNVRTVDMTGYLCGDRECPGVIGNQLAYYDDNHFSFAFSSSLSVLLEPLLLEALPDAPVADATLADRTSTLIDGVEEAAAG</sequence>
<feature type="transmembrane region" description="Helical" evidence="2">
    <location>
        <begin position="420"/>
        <end position="442"/>
    </location>
</feature>
<feature type="transmembrane region" description="Helical" evidence="2">
    <location>
        <begin position="73"/>
        <end position="92"/>
    </location>
</feature>
<organism evidence="5 6">
    <name type="scientific">Nocardiopsis changdeensis</name>
    <dbReference type="NCBI Taxonomy" id="2831969"/>
    <lineage>
        <taxon>Bacteria</taxon>
        <taxon>Bacillati</taxon>
        <taxon>Actinomycetota</taxon>
        <taxon>Actinomycetes</taxon>
        <taxon>Streptosporangiales</taxon>
        <taxon>Nocardiopsidaceae</taxon>
        <taxon>Nocardiopsis</taxon>
    </lineage>
</organism>
<dbReference type="Proteomes" id="UP000676079">
    <property type="component" value="Chromosome"/>
</dbReference>
<accession>A0ABX8BMZ5</accession>
<dbReference type="PANTHER" id="PTHR23028:SF53">
    <property type="entry name" value="ACYL_TRANSF_3 DOMAIN-CONTAINING PROTEIN"/>
    <property type="match status" value="1"/>
</dbReference>
<name>A0ABX8BMZ5_9ACTN</name>
<feature type="transmembrane region" description="Helical" evidence="2">
    <location>
        <begin position="386"/>
        <end position="408"/>
    </location>
</feature>
<evidence type="ECO:0000259" key="4">
    <source>
        <dbReference type="Pfam" id="PF19040"/>
    </source>
</evidence>
<gene>
    <name evidence="5" type="ORF">KGD84_27920</name>
</gene>
<keyword evidence="2" id="KW-1133">Transmembrane helix</keyword>
<dbReference type="Pfam" id="PF01757">
    <property type="entry name" value="Acyl_transf_3"/>
    <property type="match status" value="1"/>
</dbReference>
<feature type="transmembrane region" description="Helical" evidence="2">
    <location>
        <begin position="206"/>
        <end position="224"/>
    </location>
</feature>
<feature type="transmembrane region" description="Helical" evidence="2">
    <location>
        <begin position="317"/>
        <end position="334"/>
    </location>
</feature>
<evidence type="ECO:0000313" key="5">
    <source>
        <dbReference type="EMBL" id="QUX22138.1"/>
    </source>
</evidence>
<keyword evidence="5" id="KW-0012">Acyltransferase</keyword>
<dbReference type="EMBL" id="CP074133">
    <property type="protein sequence ID" value="QUX22138.1"/>
    <property type="molecule type" value="Genomic_DNA"/>
</dbReference>
<feature type="transmembrane region" description="Helical" evidence="2">
    <location>
        <begin position="346"/>
        <end position="366"/>
    </location>
</feature>
<evidence type="ECO:0000256" key="2">
    <source>
        <dbReference type="SAM" id="Phobius"/>
    </source>
</evidence>
<keyword evidence="6" id="KW-1185">Reference proteome</keyword>
<feature type="transmembrane region" description="Helical" evidence="2">
    <location>
        <begin position="264"/>
        <end position="284"/>
    </location>
</feature>
<keyword evidence="2" id="KW-0472">Membrane</keyword>
<dbReference type="InterPro" id="IPR002656">
    <property type="entry name" value="Acyl_transf_3_dom"/>
</dbReference>
<feature type="transmembrane region" description="Helical" evidence="2">
    <location>
        <begin position="291"/>
        <end position="311"/>
    </location>
</feature>
<evidence type="ECO:0000313" key="6">
    <source>
        <dbReference type="Proteomes" id="UP000676079"/>
    </source>
</evidence>
<reference evidence="5 6" key="1">
    <citation type="submission" date="2021-05" db="EMBL/GenBank/DDBJ databases">
        <title>Direct Submission.</title>
        <authorList>
            <person name="Li K."/>
            <person name="Gao J."/>
        </authorList>
    </citation>
    <scope>NUCLEOTIDE SEQUENCE [LARGE SCALE GENOMIC DNA]</scope>
    <source>
        <strain evidence="5 6">Mg02</strain>
    </source>
</reference>
<feature type="region of interest" description="Disordered" evidence="1">
    <location>
        <begin position="1"/>
        <end position="53"/>
    </location>
</feature>
<dbReference type="InterPro" id="IPR043968">
    <property type="entry name" value="SGNH"/>
</dbReference>
<protein>
    <submittedName>
        <fullName evidence="5">Acyltransferase</fullName>
    </submittedName>
</protein>
<dbReference type="PANTHER" id="PTHR23028">
    <property type="entry name" value="ACETYLTRANSFERASE"/>
    <property type="match status" value="1"/>
</dbReference>
<feature type="domain" description="Acyltransferase 3" evidence="3">
    <location>
        <begin position="70"/>
        <end position="404"/>
    </location>
</feature>
<feature type="domain" description="SGNH" evidence="4">
    <location>
        <begin position="508"/>
        <end position="717"/>
    </location>
</feature>
<dbReference type="GO" id="GO:0016746">
    <property type="term" value="F:acyltransferase activity"/>
    <property type="evidence" value="ECO:0007669"/>
    <property type="project" value="UniProtKB-KW"/>
</dbReference>
<proteinExistence type="predicted"/>
<feature type="transmembrane region" description="Helical" evidence="2">
    <location>
        <begin position="231"/>
        <end position="252"/>
    </location>
</feature>
<keyword evidence="2" id="KW-0812">Transmembrane</keyword>
<dbReference type="InterPro" id="IPR050879">
    <property type="entry name" value="Acyltransferase_3"/>
</dbReference>
<evidence type="ECO:0000256" key="1">
    <source>
        <dbReference type="SAM" id="MobiDB-lite"/>
    </source>
</evidence>
<evidence type="ECO:0000259" key="3">
    <source>
        <dbReference type="Pfam" id="PF01757"/>
    </source>
</evidence>
<keyword evidence="5" id="KW-0808">Transferase</keyword>
<feature type="transmembrane region" description="Helical" evidence="2">
    <location>
        <begin position="135"/>
        <end position="153"/>
    </location>
</feature>
<dbReference type="Pfam" id="PF19040">
    <property type="entry name" value="SGNH"/>
    <property type="match status" value="1"/>
</dbReference>